<evidence type="ECO:0000256" key="1">
    <source>
        <dbReference type="SAM" id="Phobius"/>
    </source>
</evidence>
<keyword evidence="1" id="KW-0472">Membrane</keyword>
<dbReference type="InterPro" id="IPR045584">
    <property type="entry name" value="Pilin-like"/>
</dbReference>
<dbReference type="AlphaFoldDB" id="A0A1M5RWT3"/>
<evidence type="ECO:0000313" key="2">
    <source>
        <dbReference type="EMBL" id="SHH30684.1"/>
    </source>
</evidence>
<feature type="transmembrane region" description="Helical" evidence="1">
    <location>
        <begin position="12"/>
        <end position="31"/>
    </location>
</feature>
<dbReference type="Proteomes" id="UP000183967">
    <property type="component" value="Unassembled WGS sequence"/>
</dbReference>
<dbReference type="RefSeq" id="WP_073194969.1">
    <property type="nucleotide sequence ID" value="NZ_FQXO01000008.1"/>
</dbReference>
<sequence length="146" mass="16565">MVFKLIENRGLTIIELLVVITLISLVLLIVIPQIKTNDYELLAQSKKLCNDVRKIRIFQMSEGGNYRILLDEKGYMILKGTIQISKVDLKENYKIICSKKEIMFKFNGAPSYGGTTITVLDLETGRYCEITIVPASGRVHMTDVIH</sequence>
<dbReference type="OrthoDB" id="1711166at2"/>
<dbReference type="EMBL" id="FQXO01000008">
    <property type="protein sequence ID" value="SHH30684.1"/>
    <property type="molecule type" value="Genomic_DNA"/>
</dbReference>
<accession>A0A1M5RWT3</accession>
<proteinExistence type="predicted"/>
<name>A0A1M5RWT3_9FIRM</name>
<reference evidence="3" key="1">
    <citation type="submission" date="2016-11" db="EMBL/GenBank/DDBJ databases">
        <authorList>
            <person name="Varghese N."/>
            <person name="Submissions S."/>
        </authorList>
    </citation>
    <scope>NUCLEOTIDE SEQUENCE [LARGE SCALE GENOMIC DNA]</scope>
    <source>
        <strain evidence="3">DSM 13643</strain>
    </source>
</reference>
<evidence type="ECO:0000313" key="3">
    <source>
        <dbReference type="Proteomes" id="UP000183967"/>
    </source>
</evidence>
<gene>
    <name evidence="2" type="ORF">SAMN02745135_00388</name>
</gene>
<keyword evidence="3" id="KW-1185">Reference proteome</keyword>
<organism evidence="2 3">
    <name type="scientific">Caloranaerobacter azorensis DSM 13643</name>
    <dbReference type="NCBI Taxonomy" id="1121264"/>
    <lineage>
        <taxon>Bacteria</taxon>
        <taxon>Bacillati</taxon>
        <taxon>Bacillota</taxon>
        <taxon>Tissierellia</taxon>
        <taxon>Tissierellales</taxon>
        <taxon>Thermohalobacteraceae</taxon>
        <taxon>Caloranaerobacter</taxon>
    </lineage>
</organism>
<dbReference type="NCBIfam" id="TIGR02532">
    <property type="entry name" value="IV_pilin_GFxxxE"/>
    <property type="match status" value="1"/>
</dbReference>
<keyword evidence="1" id="KW-0812">Transmembrane</keyword>
<dbReference type="SUPFAM" id="SSF54523">
    <property type="entry name" value="Pili subunits"/>
    <property type="match status" value="1"/>
</dbReference>
<keyword evidence="1" id="KW-1133">Transmembrane helix</keyword>
<dbReference type="Pfam" id="PF07963">
    <property type="entry name" value="N_methyl"/>
    <property type="match status" value="1"/>
</dbReference>
<protein>
    <submittedName>
        <fullName evidence="2">Prepilin-type N-terminal cleavage/methylation domain-containing protein</fullName>
    </submittedName>
</protein>
<dbReference type="InterPro" id="IPR012902">
    <property type="entry name" value="N_methyl_site"/>
</dbReference>